<evidence type="ECO:0000313" key="2">
    <source>
        <dbReference type="EMBL" id="KTB40746.1"/>
    </source>
</evidence>
<name>A0A0W0FWT5_MONRR</name>
<evidence type="ECO:0008006" key="4">
    <source>
        <dbReference type="Google" id="ProtNLM"/>
    </source>
</evidence>
<accession>A0A0W0FWT5</accession>
<dbReference type="AlphaFoldDB" id="A0A0W0FWT5"/>
<evidence type="ECO:0000256" key="1">
    <source>
        <dbReference type="SAM" id="MobiDB-lite"/>
    </source>
</evidence>
<sequence>MNHRGTLSPNEYFFLRPVVFQVEDELFQLPEILFPISDTFKVLYPAIGTESGKTSVLRLSDCTKRAFEAFLTVILRPYNTMFPGNGTHPCSKPLQLEVLVPALELAMRWGFHELARELADQAQRLIQTARDKVVLGRRWGVHSWFRAGLEELVMSEDDISMEDAEMMGFPFALRVYHARSRYAREIRNREDLDGVVANVVEAVFEKDLGPEFASSRVQDTTVQPPARENSEGTSCSYSSSETETIIVESEDVDNEDVDNVVTEQAVYAEPEVITVVKEEEVPHVAISEPDIITEDELHDDNDDDDDDIQDMAEQERGSLVHELIHAIIDPMAPRSSPRLLAAIPKDCIKQENNCGLEKRCMHCCIKYAQAHGQTWLPQAKTAGGQVFLDRALWRSAHPDVTEEVIRYAPKMCLKASTKCGELKRCAECCSRKARSLLFNGEII</sequence>
<gene>
    <name evidence="2" type="ORF">WG66_6638</name>
</gene>
<organism evidence="2 3">
    <name type="scientific">Moniliophthora roreri</name>
    <name type="common">Frosty pod rot fungus</name>
    <name type="synonym">Monilia roreri</name>
    <dbReference type="NCBI Taxonomy" id="221103"/>
    <lineage>
        <taxon>Eukaryota</taxon>
        <taxon>Fungi</taxon>
        <taxon>Dikarya</taxon>
        <taxon>Basidiomycota</taxon>
        <taxon>Agaricomycotina</taxon>
        <taxon>Agaricomycetes</taxon>
        <taxon>Agaricomycetidae</taxon>
        <taxon>Agaricales</taxon>
        <taxon>Marasmiineae</taxon>
        <taxon>Marasmiaceae</taxon>
        <taxon>Moniliophthora</taxon>
    </lineage>
</organism>
<dbReference type="Proteomes" id="UP000054988">
    <property type="component" value="Unassembled WGS sequence"/>
</dbReference>
<comment type="caution">
    <text evidence="2">The sequence shown here is derived from an EMBL/GenBank/DDBJ whole genome shotgun (WGS) entry which is preliminary data.</text>
</comment>
<protein>
    <recommendedName>
        <fullName evidence="4">BTB domain-containing protein</fullName>
    </recommendedName>
</protein>
<feature type="compositionally biased region" description="Low complexity" evidence="1">
    <location>
        <begin position="231"/>
        <end position="242"/>
    </location>
</feature>
<evidence type="ECO:0000313" key="3">
    <source>
        <dbReference type="Proteomes" id="UP000054988"/>
    </source>
</evidence>
<proteinExistence type="predicted"/>
<reference evidence="2 3" key="1">
    <citation type="submission" date="2015-12" db="EMBL/GenBank/DDBJ databases">
        <title>Draft genome sequence of Moniliophthora roreri, the causal agent of frosty pod rot of cacao.</title>
        <authorList>
            <person name="Aime M.C."/>
            <person name="Diaz-Valderrama J.R."/>
            <person name="Kijpornyongpan T."/>
            <person name="Phillips-Mora W."/>
        </authorList>
    </citation>
    <scope>NUCLEOTIDE SEQUENCE [LARGE SCALE GENOMIC DNA]</scope>
    <source>
        <strain evidence="2 3">MCA 2952</strain>
    </source>
</reference>
<feature type="region of interest" description="Disordered" evidence="1">
    <location>
        <begin position="215"/>
        <end position="242"/>
    </location>
</feature>
<dbReference type="EMBL" id="LATX01001551">
    <property type="protein sequence ID" value="KTB40746.1"/>
    <property type="molecule type" value="Genomic_DNA"/>
</dbReference>